<feature type="transmembrane region" description="Helical" evidence="1">
    <location>
        <begin position="37"/>
        <end position="58"/>
    </location>
</feature>
<protein>
    <submittedName>
        <fullName evidence="3">SPOR domain-containing protein</fullName>
    </submittedName>
</protein>
<gene>
    <name evidence="3" type="ORF">M9980_06855</name>
</gene>
<dbReference type="InterPro" id="IPR036680">
    <property type="entry name" value="SPOR-like_sf"/>
</dbReference>
<dbReference type="Proteomes" id="UP001055580">
    <property type="component" value="Chromosome"/>
</dbReference>
<proteinExistence type="predicted"/>
<keyword evidence="4" id="KW-1185">Reference proteome</keyword>
<evidence type="ECO:0000259" key="2">
    <source>
        <dbReference type="Pfam" id="PF05036"/>
    </source>
</evidence>
<dbReference type="EMBL" id="CP098401">
    <property type="protein sequence ID" value="URW76905.1"/>
    <property type="molecule type" value="Genomic_DNA"/>
</dbReference>
<keyword evidence="1" id="KW-1133">Transmembrane helix</keyword>
<dbReference type="InterPro" id="IPR007730">
    <property type="entry name" value="SPOR-like_dom"/>
</dbReference>
<dbReference type="Gene3D" id="3.30.70.1070">
    <property type="entry name" value="Sporulation related repeat"/>
    <property type="match status" value="1"/>
</dbReference>
<sequence>MNTTTDGEQPAFAEDDRLPWLESAEDEYREGPSAGRVIGLIVAGLVVIAAAIWGFNYFRTHRAATGSGELIAAQEGDYKVKPDEPGGMKVDGEGDSVFRASEGAKADGTINTRAVPEAPVAGKTAKPAPKAGAGSATVVANVPAAGGRLTAQAPAMPTIRASKDGSGSALVQLGSFPSEAAANAAWDASSKRFGYVASLGKSIEKADVNGRTVYRLRVNAGSNGNANTICGKLKVAGEACFVPN</sequence>
<keyword evidence="1" id="KW-0812">Transmembrane</keyword>
<dbReference type="Pfam" id="PF05036">
    <property type="entry name" value="SPOR"/>
    <property type="match status" value="1"/>
</dbReference>
<name>A0ABY4TWW8_9SPHN</name>
<reference evidence="3" key="1">
    <citation type="submission" date="2022-05" db="EMBL/GenBank/DDBJ databases">
        <title>Sphingomonas sp. strain RMG20 Genome sequencing and assembly.</title>
        <authorList>
            <person name="Kim I."/>
        </authorList>
    </citation>
    <scope>NUCLEOTIDE SEQUENCE</scope>
    <source>
        <strain evidence="3">RMG20</strain>
    </source>
</reference>
<keyword evidence="1" id="KW-0472">Membrane</keyword>
<organism evidence="3 4">
    <name type="scientific">Sphingomonas donggukensis</name>
    <dbReference type="NCBI Taxonomy" id="2949093"/>
    <lineage>
        <taxon>Bacteria</taxon>
        <taxon>Pseudomonadati</taxon>
        <taxon>Pseudomonadota</taxon>
        <taxon>Alphaproteobacteria</taxon>
        <taxon>Sphingomonadales</taxon>
        <taxon>Sphingomonadaceae</taxon>
        <taxon>Sphingomonas</taxon>
    </lineage>
</organism>
<dbReference type="RefSeq" id="WP_250754695.1">
    <property type="nucleotide sequence ID" value="NZ_CP098401.1"/>
</dbReference>
<evidence type="ECO:0000256" key="1">
    <source>
        <dbReference type="SAM" id="Phobius"/>
    </source>
</evidence>
<accession>A0ABY4TWW8</accession>
<evidence type="ECO:0000313" key="3">
    <source>
        <dbReference type="EMBL" id="URW76905.1"/>
    </source>
</evidence>
<feature type="domain" description="SPOR" evidence="2">
    <location>
        <begin position="166"/>
        <end position="242"/>
    </location>
</feature>
<evidence type="ECO:0000313" key="4">
    <source>
        <dbReference type="Proteomes" id="UP001055580"/>
    </source>
</evidence>